<accession>A0A0L7LIH5</accession>
<dbReference type="AlphaFoldDB" id="A0A0L7LIH5"/>
<sequence length="223" mass="25812">MSDDDDESFRGYQRFSALYSAESNPNSVCNQYFAHATNRAVFTSFIVVFSVLSTETELEFRDNLEDLRLLVAKEYSCMIMELEIHRLFKSEMYNNIEHKLKTTYTRKSKFTQRERFVLFGHCKHSRLTSRLRYFEHALVLPENKFEELKMSLGILGLPRSGFDTMLKEIKMLPSTASSSAGSFRHSVGRSSSRASRVSSSLKKSGMLVKLFENIYIPEKYGEE</sequence>
<dbReference type="Proteomes" id="UP000037510">
    <property type="component" value="Unassembled WGS sequence"/>
</dbReference>
<protein>
    <submittedName>
        <fullName evidence="1">Uncharacterized protein</fullName>
    </submittedName>
</protein>
<evidence type="ECO:0000313" key="1">
    <source>
        <dbReference type="EMBL" id="KOB75036.1"/>
    </source>
</evidence>
<gene>
    <name evidence="1" type="ORF">OBRU01_08121</name>
</gene>
<comment type="caution">
    <text evidence="1">The sequence shown here is derived from an EMBL/GenBank/DDBJ whole genome shotgun (WGS) entry which is preliminary data.</text>
</comment>
<organism evidence="1 2">
    <name type="scientific">Operophtera brumata</name>
    <name type="common">Winter moth</name>
    <name type="synonym">Phalaena brumata</name>
    <dbReference type="NCBI Taxonomy" id="104452"/>
    <lineage>
        <taxon>Eukaryota</taxon>
        <taxon>Metazoa</taxon>
        <taxon>Ecdysozoa</taxon>
        <taxon>Arthropoda</taxon>
        <taxon>Hexapoda</taxon>
        <taxon>Insecta</taxon>
        <taxon>Pterygota</taxon>
        <taxon>Neoptera</taxon>
        <taxon>Endopterygota</taxon>
        <taxon>Lepidoptera</taxon>
        <taxon>Glossata</taxon>
        <taxon>Ditrysia</taxon>
        <taxon>Geometroidea</taxon>
        <taxon>Geometridae</taxon>
        <taxon>Larentiinae</taxon>
        <taxon>Operophtera</taxon>
    </lineage>
</organism>
<dbReference type="EMBL" id="JTDY01001042">
    <property type="protein sequence ID" value="KOB75036.1"/>
    <property type="molecule type" value="Genomic_DNA"/>
</dbReference>
<keyword evidence="2" id="KW-1185">Reference proteome</keyword>
<evidence type="ECO:0000313" key="2">
    <source>
        <dbReference type="Proteomes" id="UP000037510"/>
    </source>
</evidence>
<proteinExistence type="predicted"/>
<reference evidence="1 2" key="1">
    <citation type="journal article" date="2015" name="Genome Biol. Evol.">
        <title>The genome of winter moth (Operophtera brumata) provides a genomic perspective on sexual dimorphism and phenology.</title>
        <authorList>
            <person name="Derks M.F."/>
            <person name="Smit S."/>
            <person name="Salis L."/>
            <person name="Schijlen E."/>
            <person name="Bossers A."/>
            <person name="Mateman C."/>
            <person name="Pijl A.S."/>
            <person name="de Ridder D."/>
            <person name="Groenen M.A."/>
            <person name="Visser M.E."/>
            <person name="Megens H.J."/>
        </authorList>
    </citation>
    <scope>NUCLEOTIDE SEQUENCE [LARGE SCALE GENOMIC DNA]</scope>
    <source>
        <strain evidence="1">WM2013NL</strain>
        <tissue evidence="1">Head and thorax</tissue>
    </source>
</reference>
<name>A0A0L7LIH5_OPEBR</name>